<dbReference type="PANTHER" id="PTHR34293">
    <property type="entry name" value="HTH-TYPE TRANSCRIPTIONAL REGULATOR TRMBL2"/>
    <property type="match status" value="1"/>
</dbReference>
<dbReference type="EMBL" id="JACGWT010000007">
    <property type="protein sequence ID" value="MBA8796169.1"/>
    <property type="molecule type" value="Genomic_DNA"/>
</dbReference>
<evidence type="ECO:0000313" key="1">
    <source>
        <dbReference type="EMBL" id="MBA8796169.1"/>
    </source>
</evidence>
<accession>A0A7W3P7M1</accession>
<reference evidence="1 2" key="1">
    <citation type="submission" date="2020-07" db="EMBL/GenBank/DDBJ databases">
        <title>Sequencing the genomes of 1000 actinobacteria strains.</title>
        <authorList>
            <person name="Klenk H.-P."/>
        </authorList>
    </citation>
    <scope>NUCLEOTIDE SEQUENCE [LARGE SCALE GENOMIC DNA]</scope>
    <source>
        <strain evidence="1 2">DSM 100723</strain>
    </source>
</reference>
<dbReference type="GO" id="GO:0003677">
    <property type="term" value="F:DNA binding"/>
    <property type="evidence" value="ECO:0007669"/>
    <property type="project" value="UniProtKB-KW"/>
</dbReference>
<dbReference type="InterPro" id="IPR051797">
    <property type="entry name" value="TrmB-like"/>
</dbReference>
<gene>
    <name evidence="1" type="ORF">FHX74_003822</name>
</gene>
<organism evidence="1 2">
    <name type="scientific">Microlunatus kandeliicorticis</name>
    <dbReference type="NCBI Taxonomy" id="1759536"/>
    <lineage>
        <taxon>Bacteria</taxon>
        <taxon>Bacillati</taxon>
        <taxon>Actinomycetota</taxon>
        <taxon>Actinomycetes</taxon>
        <taxon>Propionibacteriales</taxon>
        <taxon>Propionibacteriaceae</taxon>
        <taxon>Microlunatus</taxon>
    </lineage>
</organism>
<protein>
    <submittedName>
        <fullName evidence="1">DNA-binding CsgD family transcriptional regulator</fullName>
    </submittedName>
</protein>
<evidence type="ECO:0000313" key="2">
    <source>
        <dbReference type="Proteomes" id="UP000523079"/>
    </source>
</evidence>
<keyword evidence="1" id="KW-0238">DNA-binding</keyword>
<keyword evidence="2" id="KW-1185">Reference proteome</keyword>
<dbReference type="Proteomes" id="UP000523079">
    <property type="component" value="Unassembled WGS sequence"/>
</dbReference>
<dbReference type="SUPFAM" id="SSF46894">
    <property type="entry name" value="C-terminal effector domain of the bipartite response regulators"/>
    <property type="match status" value="1"/>
</dbReference>
<comment type="caution">
    <text evidence="1">The sequence shown here is derived from an EMBL/GenBank/DDBJ whole genome shotgun (WGS) entry which is preliminary data.</text>
</comment>
<dbReference type="AlphaFoldDB" id="A0A7W3P7M1"/>
<name>A0A7W3P7M1_9ACTN</name>
<dbReference type="PANTHER" id="PTHR34293:SF1">
    <property type="entry name" value="HTH-TYPE TRANSCRIPTIONAL REGULATOR TRMBL2"/>
    <property type="match status" value="1"/>
</dbReference>
<sequence length="326" mass="35990">MSPEAEACYTALFAFRRGADLDALSSTGRCPEELERDLQELERLGLAARMGSEWQAIPLPEAVRVLKARRDAELESALQAADALHSRLLGSIGNGDGLQSVMGPSEVQGMLNRICEEAKKEICGFDKPPYVTTRSATREWLEANSAEYQALNRGVELRGVYHPGFGPERLKEMSLFISHGERARTGDVPMKLVLVDHSVALIPAPSSYVNREIRATLVRHPILVDALQSLFEAVWDRSVTIVAGQDGPRRDPRRGSLINLLMTGATDVAIAGQLGVTERSVRRWIAELMDELEVQTRLQLGAALARSEAMREDMQRLAPQEGPELR</sequence>
<dbReference type="Gene3D" id="1.10.10.10">
    <property type="entry name" value="Winged helix-like DNA-binding domain superfamily/Winged helix DNA-binding domain"/>
    <property type="match status" value="1"/>
</dbReference>
<dbReference type="InterPro" id="IPR016032">
    <property type="entry name" value="Sig_transdc_resp-reg_C-effctor"/>
</dbReference>
<dbReference type="InterPro" id="IPR036388">
    <property type="entry name" value="WH-like_DNA-bd_sf"/>
</dbReference>
<proteinExistence type="predicted"/>
<dbReference type="GO" id="GO:0006355">
    <property type="term" value="P:regulation of DNA-templated transcription"/>
    <property type="evidence" value="ECO:0007669"/>
    <property type="project" value="InterPro"/>
</dbReference>